<dbReference type="PANTHER" id="PTHR16056">
    <property type="entry name" value="REGULATOR OF MICROTUBULE DYNAMICS PROTEIN"/>
    <property type="match status" value="1"/>
</dbReference>
<evidence type="ECO:0000256" key="2">
    <source>
        <dbReference type="ARBA" id="ARBA00022692"/>
    </source>
</evidence>
<keyword evidence="3" id="KW-1133">Transmembrane helix</keyword>
<keyword evidence="2" id="KW-0812">Transmembrane</keyword>
<evidence type="ECO:0000256" key="9">
    <source>
        <dbReference type="SAM" id="Coils"/>
    </source>
</evidence>
<reference evidence="12" key="1">
    <citation type="submission" date="2024-04" db="EMBL/GenBank/DDBJ databases">
        <title>Salinicola lusitanus LLJ914,a marine bacterium isolated from the Okinawa Trough.</title>
        <authorList>
            <person name="Li J."/>
        </authorList>
    </citation>
    <scope>NUCLEOTIDE SEQUENCE [LARGE SCALE GENOMIC DNA]</scope>
</reference>
<sequence length="421" mass="47343">MTTKPRKHFGIMAQSDNKVLLLGALAGVAGLGLAVACYQGYTLHRRRHSVPARALSTPSCELVSGLMLADGLPRGQVEVLNRLEALIQCVSELKEEMKALKTAIPTLQETVRGELVETRRVSPLHRTSAGRRKRSAAAAAAVRGDRSSEEAESEGGYITALTDSDSDEEEELVVTERRSEEERPLQDQTSVLFERIDRLHQGSESDKRESLELLLEHREQLNQNSCFLWRLTRAYSDVHDFCSSLEEKKQYAENGKQVGEEAVQLNPTCADSHQWYAILCGIMAEYDTIQNKIKNGYIFKDHLDKAIELKPHDPLSYYLLGRWCYAVAQLSWLERKVATTLFGEPPRATVEDALRNFLKVEEIQPGYSKLNYVYLAKCYRDLGQREKARRMCDAANSAQAQIKEALEAQKELDVLCPALGV</sequence>
<evidence type="ECO:0000256" key="7">
    <source>
        <dbReference type="ARBA" id="ARBA00039964"/>
    </source>
</evidence>
<evidence type="ECO:0000256" key="4">
    <source>
        <dbReference type="ARBA" id="ARBA00023054"/>
    </source>
</evidence>
<keyword evidence="5" id="KW-0472">Membrane</keyword>
<gene>
    <name evidence="11" type="ORF">WMY93_018681</name>
</gene>
<evidence type="ECO:0000256" key="6">
    <source>
        <dbReference type="ARBA" id="ARBA00038360"/>
    </source>
</evidence>
<comment type="similarity">
    <text evidence="6">Belongs to the RMDN family.</text>
</comment>
<evidence type="ECO:0000256" key="10">
    <source>
        <dbReference type="SAM" id="MobiDB-lite"/>
    </source>
</evidence>
<dbReference type="GO" id="GO:0016020">
    <property type="term" value="C:membrane"/>
    <property type="evidence" value="ECO:0007669"/>
    <property type="project" value="UniProtKB-SubCell"/>
</dbReference>
<dbReference type="EMBL" id="JBBPFD010000013">
    <property type="protein sequence ID" value="KAK7901912.1"/>
    <property type="molecule type" value="Genomic_DNA"/>
</dbReference>
<dbReference type="InterPro" id="IPR011990">
    <property type="entry name" value="TPR-like_helical_dom_sf"/>
</dbReference>
<dbReference type="GO" id="GO:0005739">
    <property type="term" value="C:mitochondrion"/>
    <property type="evidence" value="ECO:0007669"/>
    <property type="project" value="TreeGrafter"/>
</dbReference>
<evidence type="ECO:0000256" key="5">
    <source>
        <dbReference type="ARBA" id="ARBA00023136"/>
    </source>
</evidence>
<organism evidence="11 12">
    <name type="scientific">Mugilogobius chulae</name>
    <name type="common">yellowstripe goby</name>
    <dbReference type="NCBI Taxonomy" id="88201"/>
    <lineage>
        <taxon>Eukaryota</taxon>
        <taxon>Metazoa</taxon>
        <taxon>Chordata</taxon>
        <taxon>Craniata</taxon>
        <taxon>Vertebrata</taxon>
        <taxon>Euteleostomi</taxon>
        <taxon>Actinopterygii</taxon>
        <taxon>Neopterygii</taxon>
        <taxon>Teleostei</taxon>
        <taxon>Neoteleostei</taxon>
        <taxon>Acanthomorphata</taxon>
        <taxon>Gobiaria</taxon>
        <taxon>Gobiiformes</taxon>
        <taxon>Gobioidei</taxon>
        <taxon>Gobiidae</taxon>
        <taxon>Gobionellinae</taxon>
        <taxon>Mugilogobius</taxon>
    </lineage>
</organism>
<evidence type="ECO:0000256" key="8">
    <source>
        <dbReference type="ARBA" id="ARBA00041609"/>
    </source>
</evidence>
<comment type="caution">
    <text evidence="11">The sequence shown here is derived from an EMBL/GenBank/DDBJ whole genome shotgun (WGS) entry which is preliminary data.</text>
</comment>
<dbReference type="Proteomes" id="UP001460270">
    <property type="component" value="Unassembled WGS sequence"/>
</dbReference>
<comment type="subcellular location">
    <subcellularLocation>
        <location evidence="1">Membrane</location>
        <topology evidence="1">Single-pass membrane protein</topology>
    </subcellularLocation>
</comment>
<evidence type="ECO:0000256" key="3">
    <source>
        <dbReference type="ARBA" id="ARBA00022989"/>
    </source>
</evidence>
<dbReference type="GO" id="GO:0005876">
    <property type="term" value="C:spindle microtubule"/>
    <property type="evidence" value="ECO:0007669"/>
    <property type="project" value="TreeGrafter"/>
</dbReference>
<feature type="compositionally biased region" description="Acidic residues" evidence="10">
    <location>
        <begin position="164"/>
        <end position="173"/>
    </location>
</feature>
<evidence type="ECO:0000313" key="12">
    <source>
        <dbReference type="Proteomes" id="UP001460270"/>
    </source>
</evidence>
<dbReference type="Pfam" id="PF21033">
    <property type="entry name" value="RMD1-3"/>
    <property type="match status" value="1"/>
</dbReference>
<dbReference type="InterPro" id="IPR049039">
    <property type="entry name" value="RMD1-3_a_helical_rpt"/>
</dbReference>
<proteinExistence type="inferred from homology"/>
<feature type="region of interest" description="Disordered" evidence="10">
    <location>
        <begin position="124"/>
        <end position="186"/>
    </location>
</feature>
<dbReference type="Gene3D" id="1.25.40.10">
    <property type="entry name" value="Tetratricopeptide repeat domain"/>
    <property type="match status" value="1"/>
</dbReference>
<name>A0AAW0NVL5_9GOBI</name>
<dbReference type="GO" id="GO:0008017">
    <property type="term" value="F:microtubule binding"/>
    <property type="evidence" value="ECO:0007669"/>
    <property type="project" value="TreeGrafter"/>
</dbReference>
<protein>
    <recommendedName>
        <fullName evidence="7">Regulator of microtubule dynamics protein 2</fullName>
    </recommendedName>
    <alternativeName>
        <fullName evidence="8">Protein FAM82A1</fullName>
    </alternativeName>
</protein>
<keyword evidence="12" id="KW-1185">Reference proteome</keyword>
<evidence type="ECO:0000256" key="1">
    <source>
        <dbReference type="ARBA" id="ARBA00004167"/>
    </source>
</evidence>
<dbReference type="GO" id="GO:0097431">
    <property type="term" value="C:mitotic spindle pole"/>
    <property type="evidence" value="ECO:0007669"/>
    <property type="project" value="TreeGrafter"/>
</dbReference>
<feature type="coiled-coil region" evidence="9">
    <location>
        <begin position="80"/>
        <end position="110"/>
    </location>
</feature>
<dbReference type="SUPFAM" id="SSF48452">
    <property type="entry name" value="TPR-like"/>
    <property type="match status" value="1"/>
</dbReference>
<feature type="compositionally biased region" description="Basic and acidic residues" evidence="10">
    <location>
        <begin position="174"/>
        <end position="185"/>
    </location>
</feature>
<dbReference type="PANTHER" id="PTHR16056:SF15">
    <property type="entry name" value="REGULATOR OF MICROTUBULE DYNAMICS PROTEIN 2"/>
    <property type="match status" value="1"/>
</dbReference>
<keyword evidence="4 9" id="KW-0175">Coiled coil</keyword>
<accession>A0AAW0NVL5</accession>
<dbReference type="AlphaFoldDB" id="A0AAW0NVL5"/>
<evidence type="ECO:0000313" key="11">
    <source>
        <dbReference type="EMBL" id="KAK7901912.1"/>
    </source>
</evidence>